<dbReference type="EMBL" id="JAAGAX010000010">
    <property type="protein sequence ID" value="KAF2300777.1"/>
    <property type="molecule type" value="Genomic_DNA"/>
</dbReference>
<sequence>MEMDALPSTSEIVEATEELDFDLKIDEKAGKHSVPKSGNRYSIEDDINRLFEAIDVRTSGKGLGLSYESSKDSLRKKAMRPIRVGSPQMSGIGISEPVSLKQALRGLCISQASEMAAMKRLSRPSGSSGASEAGTIKRLYRTVVVDANGSGLPLSEVVVVPLQTGCSSEIPRTEVERLKSSDFSSVSHATEKLPDADEKTSASFLASVKTSLPEQKNHLHTSSLPPNCHPGIAANNPACNSPRFMKPIFRNRSFVKKKVKQDSALVSSISNPCGGKVNNDLGPSTCCSDICECPQRLEGKKV</sequence>
<keyword evidence="2" id="KW-1185">Reference proteome</keyword>
<proteinExistence type="predicted"/>
<name>A0A6A6LJQ8_HEVBR</name>
<evidence type="ECO:0000313" key="1">
    <source>
        <dbReference type="EMBL" id="KAF2300777.1"/>
    </source>
</evidence>
<reference evidence="1 2" key="1">
    <citation type="journal article" date="2020" name="Mol. Plant">
        <title>The Chromosome-Based Rubber Tree Genome Provides New Insights into Spurge Genome Evolution and Rubber Biosynthesis.</title>
        <authorList>
            <person name="Liu J."/>
            <person name="Shi C."/>
            <person name="Shi C.C."/>
            <person name="Li W."/>
            <person name="Zhang Q.J."/>
            <person name="Zhang Y."/>
            <person name="Li K."/>
            <person name="Lu H.F."/>
            <person name="Shi C."/>
            <person name="Zhu S.T."/>
            <person name="Xiao Z.Y."/>
            <person name="Nan H."/>
            <person name="Yue Y."/>
            <person name="Zhu X.G."/>
            <person name="Wu Y."/>
            <person name="Hong X.N."/>
            <person name="Fan G.Y."/>
            <person name="Tong Y."/>
            <person name="Zhang D."/>
            <person name="Mao C.L."/>
            <person name="Liu Y.L."/>
            <person name="Hao S.J."/>
            <person name="Liu W.Q."/>
            <person name="Lv M.Q."/>
            <person name="Zhang H.B."/>
            <person name="Liu Y."/>
            <person name="Hu-Tang G.R."/>
            <person name="Wang J.P."/>
            <person name="Wang J.H."/>
            <person name="Sun Y.H."/>
            <person name="Ni S.B."/>
            <person name="Chen W.B."/>
            <person name="Zhang X.C."/>
            <person name="Jiao Y.N."/>
            <person name="Eichler E.E."/>
            <person name="Li G.H."/>
            <person name="Liu X."/>
            <person name="Gao L.Z."/>
        </authorList>
    </citation>
    <scope>NUCLEOTIDE SEQUENCE [LARGE SCALE GENOMIC DNA]</scope>
    <source>
        <strain evidence="2">cv. GT1</strain>
        <tissue evidence="1">Leaf</tissue>
    </source>
</reference>
<accession>A0A6A6LJQ8</accession>
<dbReference type="AlphaFoldDB" id="A0A6A6LJQ8"/>
<gene>
    <name evidence="1" type="ORF">GH714_015716</name>
</gene>
<evidence type="ECO:0000313" key="2">
    <source>
        <dbReference type="Proteomes" id="UP000467840"/>
    </source>
</evidence>
<comment type="caution">
    <text evidence="1">The sequence shown here is derived from an EMBL/GenBank/DDBJ whole genome shotgun (WGS) entry which is preliminary data.</text>
</comment>
<dbReference type="Proteomes" id="UP000467840">
    <property type="component" value="Chromosome 4"/>
</dbReference>
<organism evidence="1 2">
    <name type="scientific">Hevea brasiliensis</name>
    <name type="common">Para rubber tree</name>
    <name type="synonym">Siphonia brasiliensis</name>
    <dbReference type="NCBI Taxonomy" id="3981"/>
    <lineage>
        <taxon>Eukaryota</taxon>
        <taxon>Viridiplantae</taxon>
        <taxon>Streptophyta</taxon>
        <taxon>Embryophyta</taxon>
        <taxon>Tracheophyta</taxon>
        <taxon>Spermatophyta</taxon>
        <taxon>Magnoliopsida</taxon>
        <taxon>eudicotyledons</taxon>
        <taxon>Gunneridae</taxon>
        <taxon>Pentapetalae</taxon>
        <taxon>rosids</taxon>
        <taxon>fabids</taxon>
        <taxon>Malpighiales</taxon>
        <taxon>Euphorbiaceae</taxon>
        <taxon>Crotonoideae</taxon>
        <taxon>Micrandreae</taxon>
        <taxon>Hevea</taxon>
    </lineage>
</organism>
<protein>
    <submittedName>
        <fullName evidence="1">Uncharacterized protein</fullName>
    </submittedName>
</protein>